<organism evidence="3 4">
    <name type="scientific">Sporolactobacillus mangiferae</name>
    <dbReference type="NCBI Taxonomy" id="2940498"/>
    <lineage>
        <taxon>Bacteria</taxon>
        <taxon>Bacillati</taxon>
        <taxon>Bacillota</taxon>
        <taxon>Bacilli</taxon>
        <taxon>Bacillales</taxon>
        <taxon>Sporolactobacillaceae</taxon>
        <taxon>Sporolactobacillus</taxon>
    </lineage>
</organism>
<protein>
    <submittedName>
        <fullName evidence="3">Diguanylate cyclase</fullName>
        <ecNumber evidence="3">2.7.7.65</ecNumber>
    </submittedName>
</protein>
<gene>
    <name evidence="3" type="ORF">M3N64_00720</name>
</gene>
<feature type="transmembrane region" description="Helical" evidence="1">
    <location>
        <begin position="42"/>
        <end position="68"/>
    </location>
</feature>
<dbReference type="RefSeq" id="WP_249095277.1">
    <property type="nucleotide sequence ID" value="NZ_JAMAST010000001.1"/>
</dbReference>
<accession>A0ABT0M6H9</accession>
<evidence type="ECO:0000259" key="2">
    <source>
        <dbReference type="PROSITE" id="PS50887"/>
    </source>
</evidence>
<dbReference type="Gene3D" id="3.30.70.270">
    <property type="match status" value="1"/>
</dbReference>
<dbReference type="GO" id="GO:0052621">
    <property type="term" value="F:diguanylate cyclase activity"/>
    <property type="evidence" value="ECO:0007669"/>
    <property type="project" value="UniProtKB-EC"/>
</dbReference>
<keyword evidence="3" id="KW-0548">Nucleotidyltransferase</keyword>
<dbReference type="InterPro" id="IPR000160">
    <property type="entry name" value="GGDEF_dom"/>
</dbReference>
<keyword evidence="1" id="KW-1133">Transmembrane helix</keyword>
<evidence type="ECO:0000256" key="1">
    <source>
        <dbReference type="SAM" id="Phobius"/>
    </source>
</evidence>
<keyword evidence="1" id="KW-0472">Membrane</keyword>
<dbReference type="InterPro" id="IPR043128">
    <property type="entry name" value="Rev_trsase/Diguanyl_cyclase"/>
</dbReference>
<dbReference type="SUPFAM" id="SSF55073">
    <property type="entry name" value="Nucleotide cyclase"/>
    <property type="match status" value="1"/>
</dbReference>
<evidence type="ECO:0000313" key="4">
    <source>
        <dbReference type="Proteomes" id="UP001203004"/>
    </source>
</evidence>
<keyword evidence="4" id="KW-1185">Reference proteome</keyword>
<evidence type="ECO:0000313" key="3">
    <source>
        <dbReference type="EMBL" id="MCL1630476.1"/>
    </source>
</evidence>
<keyword evidence="3" id="KW-0808">Transferase</keyword>
<comment type="caution">
    <text evidence="3">The sequence shown here is derived from an EMBL/GenBank/DDBJ whole genome shotgun (WGS) entry which is preliminary data.</text>
</comment>
<keyword evidence="1" id="KW-0812">Transmembrane</keyword>
<name>A0ABT0M6H9_9BACL</name>
<feature type="transmembrane region" description="Helical" evidence="1">
    <location>
        <begin position="88"/>
        <end position="106"/>
    </location>
</feature>
<dbReference type="EC" id="2.7.7.65" evidence="3"/>
<dbReference type="EMBL" id="JAMAST010000001">
    <property type="protein sequence ID" value="MCL1630476.1"/>
    <property type="molecule type" value="Genomic_DNA"/>
</dbReference>
<dbReference type="Proteomes" id="UP001203004">
    <property type="component" value="Unassembled WGS sequence"/>
</dbReference>
<dbReference type="PROSITE" id="PS50887">
    <property type="entry name" value="GGDEF"/>
    <property type="match status" value="1"/>
</dbReference>
<feature type="domain" description="GGDEF" evidence="2">
    <location>
        <begin position="157"/>
        <end position="289"/>
    </location>
</feature>
<sequence>MKKNNLYTDLSFIGFIFLCFVMIGYGYLFHDNAYEQALFLNITLLIALITYFSSLTLGLIINLVLIFLCGSYALYQTTVIGNFQYYELSFWMIVSPIMTVVVHIMARRLKSLQSDISKMENNKTKLGLLDEKTKLRTLIGFQQDYNVFIETSKRYNIPLSLMTITLRHKAALEGILNRQQLDQILNDISQTLIKSTRKNDILYLIDKKNFVWALLLFVDGDRTPIIIERVKKNYDELTKSGQFPVMLDLQMGYLQYDKNNELSAGEFISEANKQMQYDVNQKNNVSGRK</sequence>
<proteinExistence type="predicted"/>
<reference evidence="3 4" key="1">
    <citation type="submission" date="2022-05" db="EMBL/GenBank/DDBJ databases">
        <title>Sporolactobacillus sp nov CPB3-1, isolated from tree bark (Mangifera indica L.).</title>
        <authorList>
            <person name="Phuengjayaem S."/>
            <person name="Tanasupawat S."/>
        </authorList>
    </citation>
    <scope>NUCLEOTIDE SEQUENCE [LARGE SCALE GENOMIC DNA]</scope>
    <source>
        <strain evidence="3 4">CPB3-1</strain>
    </source>
</reference>
<dbReference type="InterPro" id="IPR029787">
    <property type="entry name" value="Nucleotide_cyclase"/>
</dbReference>
<dbReference type="Pfam" id="PF00990">
    <property type="entry name" value="GGDEF"/>
    <property type="match status" value="1"/>
</dbReference>
<feature type="transmembrane region" description="Helical" evidence="1">
    <location>
        <begin position="12"/>
        <end position="30"/>
    </location>
</feature>